<organism evidence="3 4">
    <name type="scientific">Bifidobacterium pullorum subsp. saeculare DSM 6531 = LMG 14934</name>
    <dbReference type="NCBI Taxonomy" id="1437611"/>
    <lineage>
        <taxon>Bacteria</taxon>
        <taxon>Bacillati</taxon>
        <taxon>Actinomycetota</taxon>
        <taxon>Actinomycetes</taxon>
        <taxon>Bifidobacteriales</taxon>
        <taxon>Bifidobacteriaceae</taxon>
        <taxon>Bifidobacterium</taxon>
    </lineage>
</organism>
<accession>A0A087CTF5</accession>
<protein>
    <submittedName>
        <fullName evidence="3">Short-chain dehydrogenase/reductase SDR</fullName>
        <ecNumber evidence="3">1.1.1.100</ecNumber>
    </submittedName>
</protein>
<keyword evidence="2 3" id="KW-0560">Oxidoreductase</keyword>
<dbReference type="Gene3D" id="3.40.50.720">
    <property type="entry name" value="NAD(P)-binding Rossmann-like Domain"/>
    <property type="match status" value="1"/>
</dbReference>
<sequence length="99" mass="10669">MNSFVRAASRRVYRATNGALRVNAIAPGVTLSDMTAEYADASDGNMYRNCASGRIFLPEEIAEVALFLLSDASKCISGEVIHTNAGNHIKAFWDGANDE</sequence>
<evidence type="ECO:0000313" key="4">
    <source>
        <dbReference type="Proteomes" id="UP000029040"/>
    </source>
</evidence>
<dbReference type="InterPro" id="IPR036291">
    <property type="entry name" value="NAD(P)-bd_dom_sf"/>
</dbReference>
<gene>
    <name evidence="3" type="ORF">BSAE_1668</name>
</gene>
<dbReference type="GO" id="GO:0004316">
    <property type="term" value="F:3-oxoacyl-[acyl-carrier-protein] reductase (NADPH) activity"/>
    <property type="evidence" value="ECO:0007669"/>
    <property type="project" value="UniProtKB-EC"/>
</dbReference>
<name>A0A087CTF5_9BIFI</name>
<comment type="caution">
    <text evidence="3">The sequence shown here is derived from an EMBL/GenBank/DDBJ whole genome shotgun (WGS) entry which is preliminary data.</text>
</comment>
<proteinExistence type="inferred from homology"/>
<dbReference type="EMBL" id="JGZM01000006">
    <property type="protein sequence ID" value="KFI86555.1"/>
    <property type="molecule type" value="Genomic_DNA"/>
</dbReference>
<evidence type="ECO:0000256" key="2">
    <source>
        <dbReference type="ARBA" id="ARBA00023002"/>
    </source>
</evidence>
<reference evidence="3 4" key="1">
    <citation type="submission" date="2014-03" db="EMBL/GenBank/DDBJ databases">
        <title>Genomics of Bifidobacteria.</title>
        <authorList>
            <person name="Ventura M."/>
            <person name="Milani C."/>
            <person name="Lugli G.A."/>
        </authorList>
    </citation>
    <scope>NUCLEOTIDE SEQUENCE [LARGE SCALE GENOMIC DNA]</scope>
    <source>
        <strain evidence="3 4">LMG 14934</strain>
    </source>
</reference>
<evidence type="ECO:0000256" key="1">
    <source>
        <dbReference type="ARBA" id="ARBA00006484"/>
    </source>
</evidence>
<dbReference type="Proteomes" id="UP000029040">
    <property type="component" value="Unassembled WGS sequence"/>
</dbReference>
<dbReference type="CDD" id="cd05233">
    <property type="entry name" value="SDR_c"/>
    <property type="match status" value="1"/>
</dbReference>
<dbReference type="PANTHER" id="PTHR24321">
    <property type="entry name" value="DEHYDROGENASES, SHORT CHAIN"/>
    <property type="match status" value="1"/>
</dbReference>
<dbReference type="Pfam" id="PF13561">
    <property type="entry name" value="adh_short_C2"/>
    <property type="match status" value="1"/>
</dbReference>
<dbReference type="PANTHER" id="PTHR24321:SF11">
    <property type="entry name" value="BLR0893 PROTEIN"/>
    <property type="match status" value="1"/>
</dbReference>
<comment type="similarity">
    <text evidence="1">Belongs to the short-chain dehydrogenases/reductases (SDR) family.</text>
</comment>
<dbReference type="AlphaFoldDB" id="A0A087CTF5"/>
<dbReference type="SUPFAM" id="SSF51735">
    <property type="entry name" value="NAD(P)-binding Rossmann-fold domains"/>
    <property type="match status" value="1"/>
</dbReference>
<dbReference type="EC" id="1.1.1.100" evidence="3"/>
<evidence type="ECO:0000313" key="3">
    <source>
        <dbReference type="EMBL" id="KFI86555.1"/>
    </source>
</evidence>
<dbReference type="PRINTS" id="PR00081">
    <property type="entry name" value="GDHRDH"/>
</dbReference>
<dbReference type="InterPro" id="IPR002347">
    <property type="entry name" value="SDR_fam"/>
</dbReference>